<keyword evidence="1" id="KW-1133">Transmembrane helix</keyword>
<sequence>MARFFQLEKLILFLFIFTLSWQTRVFLFGGGSFFNEWTSGYLYASDILLLLLLGLWLLRVAGQRQKKICVSWRLEIILGIFWLLGGFSLFWAVDRILSLYAWAKLTELLLLFFYARHNRRLFG</sequence>
<feature type="transmembrane region" description="Helical" evidence="1">
    <location>
        <begin position="70"/>
        <end position="93"/>
    </location>
</feature>
<comment type="caution">
    <text evidence="2">The sequence shown here is derived from an EMBL/GenBank/DDBJ whole genome shotgun (WGS) entry which is preliminary data.</text>
</comment>
<evidence type="ECO:0000313" key="3">
    <source>
        <dbReference type="Proteomes" id="UP000231086"/>
    </source>
</evidence>
<protein>
    <submittedName>
        <fullName evidence="2">Uncharacterized protein</fullName>
    </submittedName>
</protein>
<dbReference type="EMBL" id="PFEA01000015">
    <property type="protein sequence ID" value="PJE59974.1"/>
    <property type="molecule type" value="Genomic_DNA"/>
</dbReference>
<keyword evidence="1" id="KW-0472">Membrane</keyword>
<feature type="transmembrane region" description="Helical" evidence="1">
    <location>
        <begin position="99"/>
        <end position="115"/>
    </location>
</feature>
<reference evidence="3" key="1">
    <citation type="submission" date="2017-09" db="EMBL/GenBank/DDBJ databases">
        <title>Depth-based differentiation of microbial function through sediment-hosted aquifers and enrichment of novel symbionts in the deep terrestrial subsurface.</title>
        <authorList>
            <person name="Probst A.J."/>
            <person name="Ladd B."/>
            <person name="Jarett J.K."/>
            <person name="Geller-Mcgrath D.E."/>
            <person name="Sieber C.M.K."/>
            <person name="Emerson J.B."/>
            <person name="Anantharaman K."/>
            <person name="Thomas B.C."/>
            <person name="Malmstrom R."/>
            <person name="Stieglmeier M."/>
            <person name="Klingl A."/>
            <person name="Woyke T."/>
            <person name="Ryan C.M."/>
            <person name="Banfield J.F."/>
        </authorList>
    </citation>
    <scope>NUCLEOTIDE SEQUENCE [LARGE SCALE GENOMIC DNA]</scope>
</reference>
<accession>A0A2M8KJ72</accession>
<feature type="transmembrane region" description="Helical" evidence="1">
    <location>
        <begin position="40"/>
        <end position="58"/>
    </location>
</feature>
<gene>
    <name evidence="2" type="ORF">COU85_00690</name>
</gene>
<proteinExistence type="predicted"/>
<keyword evidence="1" id="KW-0812">Transmembrane</keyword>
<evidence type="ECO:0000256" key="1">
    <source>
        <dbReference type="SAM" id="Phobius"/>
    </source>
</evidence>
<feature type="transmembrane region" description="Helical" evidence="1">
    <location>
        <begin position="12"/>
        <end position="34"/>
    </location>
</feature>
<name>A0A2M8KJ72_9BACT</name>
<dbReference type="Proteomes" id="UP000231086">
    <property type="component" value="Unassembled WGS sequence"/>
</dbReference>
<evidence type="ECO:0000313" key="2">
    <source>
        <dbReference type="EMBL" id="PJE59974.1"/>
    </source>
</evidence>
<feature type="non-terminal residue" evidence="2">
    <location>
        <position position="123"/>
    </location>
</feature>
<dbReference type="AlphaFoldDB" id="A0A2M8KJ72"/>
<organism evidence="2 3">
    <name type="scientific">Candidatus Portnoybacteria bacterium CG10_big_fil_rev_8_21_14_0_10_44_7</name>
    <dbReference type="NCBI Taxonomy" id="1974816"/>
    <lineage>
        <taxon>Bacteria</taxon>
        <taxon>Candidatus Portnoyibacteriota</taxon>
    </lineage>
</organism>